<evidence type="ECO:0000313" key="1">
    <source>
        <dbReference type="Ensembl" id="ENSMALP00000007448.1"/>
    </source>
</evidence>
<dbReference type="SUPFAM" id="SSF56436">
    <property type="entry name" value="C-type lectin-like"/>
    <property type="match status" value="1"/>
</dbReference>
<evidence type="ECO:0000313" key="2">
    <source>
        <dbReference type="Proteomes" id="UP000261600"/>
    </source>
</evidence>
<protein>
    <recommendedName>
        <fullName evidence="3">C-type lectin domain-containing protein</fullName>
    </recommendedName>
</protein>
<keyword evidence="2" id="KW-1185">Reference proteome</keyword>
<dbReference type="InterPro" id="IPR016187">
    <property type="entry name" value="CTDL_fold"/>
</dbReference>
<evidence type="ECO:0008006" key="3">
    <source>
        <dbReference type="Google" id="ProtNLM"/>
    </source>
</evidence>
<dbReference type="Gene3D" id="3.10.100.10">
    <property type="entry name" value="Mannose-Binding Protein A, subunit A"/>
    <property type="match status" value="1"/>
</dbReference>
<dbReference type="AlphaFoldDB" id="A0A3Q3IQX3"/>
<sequence length="73" mass="8411">MWSLFFERCPFLSHFSERACRPCPAGWTPQGEKCFLFSRDRADWISSQYRCMALGGAVATVRTEDEKEGNLKT</sequence>
<accession>A0A3Q3IQX3</accession>
<name>A0A3Q3IQX3_MONAL</name>
<proteinExistence type="predicted"/>
<dbReference type="InterPro" id="IPR016186">
    <property type="entry name" value="C-type_lectin-like/link_sf"/>
</dbReference>
<reference evidence="1" key="1">
    <citation type="submission" date="2025-08" db="UniProtKB">
        <authorList>
            <consortium name="Ensembl"/>
        </authorList>
    </citation>
    <scope>IDENTIFICATION</scope>
</reference>
<reference evidence="1" key="2">
    <citation type="submission" date="2025-09" db="UniProtKB">
        <authorList>
            <consortium name="Ensembl"/>
        </authorList>
    </citation>
    <scope>IDENTIFICATION</scope>
</reference>
<dbReference type="Proteomes" id="UP000261600">
    <property type="component" value="Unplaced"/>
</dbReference>
<dbReference type="Ensembl" id="ENSMALT00000007609.1">
    <property type="protein sequence ID" value="ENSMALP00000007448.1"/>
    <property type="gene ID" value="ENSMALG00000005290.1"/>
</dbReference>
<organism evidence="1 2">
    <name type="scientific">Monopterus albus</name>
    <name type="common">Swamp eel</name>
    <dbReference type="NCBI Taxonomy" id="43700"/>
    <lineage>
        <taxon>Eukaryota</taxon>
        <taxon>Metazoa</taxon>
        <taxon>Chordata</taxon>
        <taxon>Craniata</taxon>
        <taxon>Vertebrata</taxon>
        <taxon>Euteleostomi</taxon>
        <taxon>Actinopterygii</taxon>
        <taxon>Neopterygii</taxon>
        <taxon>Teleostei</taxon>
        <taxon>Neoteleostei</taxon>
        <taxon>Acanthomorphata</taxon>
        <taxon>Anabantaria</taxon>
        <taxon>Synbranchiformes</taxon>
        <taxon>Synbranchidae</taxon>
        <taxon>Monopterus</taxon>
    </lineage>
</organism>